<evidence type="ECO:0000313" key="2">
    <source>
        <dbReference type="EMBL" id="PUV26419.1"/>
    </source>
</evidence>
<evidence type="ECO:0000313" key="3">
    <source>
        <dbReference type="Proteomes" id="UP000250831"/>
    </source>
</evidence>
<evidence type="ECO:0008006" key="4">
    <source>
        <dbReference type="Google" id="ProtNLM"/>
    </source>
</evidence>
<reference evidence="2 3" key="1">
    <citation type="submission" date="2018-04" db="EMBL/GenBank/DDBJ databases">
        <title>Sphingobacterium sp. M46 Genome.</title>
        <authorList>
            <person name="Cheng J."/>
            <person name="Li Y."/>
        </authorList>
    </citation>
    <scope>NUCLEOTIDE SEQUENCE [LARGE SCALE GENOMIC DNA]</scope>
    <source>
        <strain evidence="2 3">M46</strain>
    </source>
</reference>
<feature type="transmembrane region" description="Helical" evidence="1">
    <location>
        <begin position="20"/>
        <end position="48"/>
    </location>
</feature>
<proteinExistence type="predicted"/>
<comment type="caution">
    <text evidence="2">The sequence shown here is derived from an EMBL/GenBank/DDBJ whole genome shotgun (WGS) entry which is preliminary data.</text>
</comment>
<keyword evidence="3" id="KW-1185">Reference proteome</keyword>
<dbReference type="RefSeq" id="WP_108632711.1">
    <property type="nucleotide sequence ID" value="NZ_QCXX01000001.1"/>
</dbReference>
<gene>
    <name evidence="2" type="ORF">DCO56_05615</name>
</gene>
<dbReference type="InterPro" id="IPR011030">
    <property type="entry name" value="Lipovitellin_superhlx_dom"/>
</dbReference>
<evidence type="ECO:0000256" key="1">
    <source>
        <dbReference type="SAM" id="Phobius"/>
    </source>
</evidence>
<keyword evidence="1" id="KW-0812">Transmembrane</keyword>
<accession>A0A363P037</accession>
<dbReference type="SUPFAM" id="SSF48431">
    <property type="entry name" value="Lipovitellin-phosvitin complex, superhelical domain"/>
    <property type="match status" value="1"/>
</dbReference>
<name>A0A363P037_9SPHI</name>
<keyword evidence="1" id="KW-1133">Transmembrane helix</keyword>
<organism evidence="2 3">
    <name type="scientific">Sphingobacterium athyrii</name>
    <dbReference type="NCBI Taxonomy" id="2152717"/>
    <lineage>
        <taxon>Bacteria</taxon>
        <taxon>Pseudomonadati</taxon>
        <taxon>Bacteroidota</taxon>
        <taxon>Sphingobacteriia</taxon>
        <taxon>Sphingobacteriales</taxon>
        <taxon>Sphingobacteriaceae</taxon>
        <taxon>Sphingobacterium</taxon>
    </lineage>
</organism>
<dbReference type="Proteomes" id="UP000250831">
    <property type="component" value="Unassembled WGS sequence"/>
</dbReference>
<keyword evidence="1" id="KW-0472">Membrane</keyword>
<sequence length="378" mass="43385">MLSTLVHIIRDIRAFFEGDGWAVLVTVALLLSVLFWTICLIGIAFFYYRDYRYRNVYSRIYPALRDFIYEQILVNNKASHFPVDKLGLDLHNKLVGNVVRHIIHEFIFTVGGEKGQSLRRLFNELGFDKEAQYEIRHSAANMVTTVGSLANLALMKVPIQEKILDQLLKSPQVEIRVAASKYLLQVEGEQAFDRVFEGLIGISQLQALDIFQTVVQGDYYGNYMFSQWLNVSKSFAVNSLFMDLMVYYQELNEAGLWALITANKESKTALKAINSLGKLLAKDSEERLQDLYTEESSLAAKLEILKALGRVGQGKSNDFLNRLFMDSNLPLSLRKHAYRSLVAQRPYSIPLLRKIDEQVDRVESKLIRYVNHPMVHYI</sequence>
<protein>
    <recommendedName>
        <fullName evidence="4">HEAT repeat domain-containing protein</fullName>
    </recommendedName>
</protein>
<dbReference type="EMBL" id="QCXX01000001">
    <property type="protein sequence ID" value="PUV26419.1"/>
    <property type="molecule type" value="Genomic_DNA"/>
</dbReference>
<dbReference type="AlphaFoldDB" id="A0A363P037"/>
<dbReference type="OrthoDB" id="1454284at2"/>